<dbReference type="Gene3D" id="3.90.850.10">
    <property type="entry name" value="Fumarylacetoacetase-like, C-terminal domain"/>
    <property type="match status" value="1"/>
</dbReference>
<organism evidence="4 5">
    <name type="scientific">Nitratireductor aquibiodomus</name>
    <dbReference type="NCBI Taxonomy" id="204799"/>
    <lineage>
        <taxon>Bacteria</taxon>
        <taxon>Pseudomonadati</taxon>
        <taxon>Pseudomonadota</taxon>
        <taxon>Alphaproteobacteria</taxon>
        <taxon>Hyphomicrobiales</taxon>
        <taxon>Phyllobacteriaceae</taxon>
        <taxon>Nitratireductor</taxon>
    </lineage>
</organism>
<dbReference type="RefSeq" id="WP_090330102.1">
    <property type="nucleotide sequence ID" value="NZ_FNSL01000002.1"/>
</dbReference>
<dbReference type="InterPro" id="IPR011234">
    <property type="entry name" value="Fumarylacetoacetase-like_C"/>
</dbReference>
<reference evidence="5" key="1">
    <citation type="submission" date="2016-10" db="EMBL/GenBank/DDBJ databases">
        <authorList>
            <person name="Varghese N."/>
            <person name="Submissions S."/>
        </authorList>
    </citation>
    <scope>NUCLEOTIDE SEQUENCE [LARGE SCALE GENOMIC DNA]</scope>
    <source>
        <strain evidence="5">ES.061</strain>
    </source>
</reference>
<feature type="domain" description="Fumarylacetoacetase-like C-terminal" evidence="3">
    <location>
        <begin position="72"/>
        <end position="278"/>
    </location>
</feature>
<dbReference type="PANTHER" id="PTHR42796:SF4">
    <property type="entry name" value="FUMARYLACETOACETATE HYDROLASE DOMAIN-CONTAINING PROTEIN 2A"/>
    <property type="match status" value="1"/>
</dbReference>
<sequence length="280" mass="30015">MKLLRYGPAGREKPGMLAADGTLRDLSGVVDDIAGDVISPAGLDRLRAIDPQTLPAVDGNPRLGPCVAGLQKIICIGLNYSDHAAETGAEPPEEPIVFAKALNALCGPNDDVELPRGSKALDWEVELAVIIGSKTKYVSEAEAMDHVAGFAIMNDVSERDFQTKRSGQWTKGKSHDTFGPLGPWLVTRDEVADPHNLDMWLDVNGERRQTGNSNTLIFNVPHVVSYLSQFMTLMPGDVISTGTPPGVGMGMKPPQYLKAGDVMTLSITGLGEQRQTVVQA</sequence>
<dbReference type="InterPro" id="IPR051121">
    <property type="entry name" value="FAH"/>
</dbReference>
<comment type="similarity">
    <text evidence="1">Belongs to the FAH family.</text>
</comment>
<evidence type="ECO:0000256" key="2">
    <source>
        <dbReference type="ARBA" id="ARBA00022723"/>
    </source>
</evidence>
<gene>
    <name evidence="4" type="ORF">SAMN05216452_3929</name>
</gene>
<dbReference type="EMBL" id="FNSL01000002">
    <property type="protein sequence ID" value="SEC14546.1"/>
    <property type="molecule type" value="Genomic_DNA"/>
</dbReference>
<proteinExistence type="inferred from homology"/>
<dbReference type="GO" id="GO:0046872">
    <property type="term" value="F:metal ion binding"/>
    <property type="evidence" value="ECO:0007669"/>
    <property type="project" value="UniProtKB-KW"/>
</dbReference>
<dbReference type="PANTHER" id="PTHR42796">
    <property type="entry name" value="FUMARYLACETOACETATE HYDROLASE DOMAIN-CONTAINING PROTEIN 2A-RELATED"/>
    <property type="match status" value="1"/>
</dbReference>
<evidence type="ECO:0000313" key="5">
    <source>
        <dbReference type="Proteomes" id="UP000199064"/>
    </source>
</evidence>
<dbReference type="FunFam" id="3.90.850.10:FF:000012">
    <property type="entry name" value="Putative 2-hydroxyhepta-2,4-diene-1,7-dioate isomerase"/>
    <property type="match status" value="1"/>
</dbReference>
<dbReference type="InterPro" id="IPR036663">
    <property type="entry name" value="Fumarylacetoacetase_C_sf"/>
</dbReference>
<dbReference type="GO" id="GO:0044281">
    <property type="term" value="P:small molecule metabolic process"/>
    <property type="evidence" value="ECO:0007669"/>
    <property type="project" value="UniProtKB-ARBA"/>
</dbReference>
<keyword evidence="2" id="KW-0479">Metal-binding</keyword>
<dbReference type="SUPFAM" id="SSF56529">
    <property type="entry name" value="FAH"/>
    <property type="match status" value="1"/>
</dbReference>
<dbReference type="Proteomes" id="UP000199064">
    <property type="component" value="Unassembled WGS sequence"/>
</dbReference>
<protein>
    <submittedName>
        <fullName evidence="4">2-keto-4-pentenoate hydratase/2-oxohepta-3-ene-1,7-dioic acid hydratase (Catechol pathway)</fullName>
    </submittedName>
</protein>
<keyword evidence="5" id="KW-1185">Reference proteome</keyword>
<evidence type="ECO:0000256" key="1">
    <source>
        <dbReference type="ARBA" id="ARBA00010211"/>
    </source>
</evidence>
<name>A0A1H4Q4G3_9HYPH</name>
<accession>A0A1H4Q4G3</accession>
<dbReference type="GO" id="GO:0003824">
    <property type="term" value="F:catalytic activity"/>
    <property type="evidence" value="ECO:0007669"/>
    <property type="project" value="InterPro"/>
</dbReference>
<evidence type="ECO:0000259" key="3">
    <source>
        <dbReference type="Pfam" id="PF01557"/>
    </source>
</evidence>
<dbReference type="AlphaFoldDB" id="A0A1H4Q4G3"/>
<evidence type="ECO:0000313" key="4">
    <source>
        <dbReference type="EMBL" id="SEC14546.1"/>
    </source>
</evidence>
<dbReference type="Pfam" id="PF01557">
    <property type="entry name" value="FAA_hydrolase"/>
    <property type="match status" value="1"/>
</dbReference>